<comment type="caution">
    <text evidence="13">The sequence shown here is derived from an EMBL/GenBank/DDBJ whole genome shotgun (WGS) entry which is preliminary data.</text>
</comment>
<dbReference type="Pfam" id="PF13445">
    <property type="entry name" value="zf-RING_UBOX"/>
    <property type="match status" value="1"/>
</dbReference>
<dbReference type="STRING" id="429701.A0A2G9GUG6"/>
<evidence type="ECO:0000256" key="6">
    <source>
        <dbReference type="ARBA" id="ARBA00022771"/>
    </source>
</evidence>
<comment type="pathway">
    <text evidence="3 11">Protein modification; protein ubiquitination.</text>
</comment>
<dbReference type="GO" id="GO:0016567">
    <property type="term" value="P:protein ubiquitination"/>
    <property type="evidence" value="ECO:0007669"/>
    <property type="project" value="UniProtKB-UniPathway"/>
</dbReference>
<evidence type="ECO:0000256" key="7">
    <source>
        <dbReference type="ARBA" id="ARBA00022786"/>
    </source>
</evidence>
<keyword evidence="5 11" id="KW-0479">Metal-binding</keyword>
<evidence type="ECO:0000256" key="1">
    <source>
        <dbReference type="ARBA" id="ARBA00000900"/>
    </source>
</evidence>
<evidence type="ECO:0000256" key="10">
    <source>
        <dbReference type="PROSITE-ProRule" id="PRU00175"/>
    </source>
</evidence>
<dbReference type="InterPro" id="IPR017907">
    <property type="entry name" value="Znf_RING_CS"/>
</dbReference>
<dbReference type="UniPathway" id="UPA00143"/>
<evidence type="ECO:0000313" key="13">
    <source>
        <dbReference type="EMBL" id="PIN08923.1"/>
    </source>
</evidence>
<evidence type="ECO:0000256" key="3">
    <source>
        <dbReference type="ARBA" id="ARBA00004906"/>
    </source>
</evidence>
<gene>
    <name evidence="13" type="ORF">CDL12_18508</name>
</gene>
<keyword evidence="8 11" id="KW-0862">Zinc</keyword>
<dbReference type="Proteomes" id="UP000231279">
    <property type="component" value="Unassembled WGS sequence"/>
</dbReference>
<dbReference type="InterPro" id="IPR045103">
    <property type="entry name" value="RNF5/RNF185-like"/>
</dbReference>
<keyword evidence="11" id="KW-0256">Endoplasmic reticulum</keyword>
<comment type="catalytic activity">
    <reaction evidence="1 11">
        <text>S-ubiquitinyl-[E2 ubiquitin-conjugating enzyme]-L-cysteine + [acceptor protein]-L-lysine = [E2 ubiquitin-conjugating enzyme]-L-cysteine + N(6)-ubiquitinyl-[acceptor protein]-L-lysine.</text>
        <dbReference type="EC" id="2.3.2.27"/>
    </reaction>
</comment>
<dbReference type="SMART" id="SM00184">
    <property type="entry name" value="RING"/>
    <property type="match status" value="1"/>
</dbReference>
<evidence type="ECO:0000256" key="8">
    <source>
        <dbReference type="ARBA" id="ARBA00022833"/>
    </source>
</evidence>
<sequence>MAFQQNLGAPTMNFGSDGNVSDKQKWNSVTKSVTVAENSNGCFDCNICLDSSHDPVVTLCGHLYCWPCIYKWLQVQSSSDEQPKCPVCKTYMSTSSLVPLYGRGVSESEPKKPQLDLAIPQRPSALGINAMSAAATNQQSQRNQTFHQEQYFSQPFSSYTSTSFYSPTINMVSEMVFARMFGSSASSLFAYPYSNSYPFPGTVSPRLRRQEMQLDKSLNRVSIFLFCCIILCLVLF</sequence>
<evidence type="ECO:0000259" key="12">
    <source>
        <dbReference type="PROSITE" id="PS50089"/>
    </source>
</evidence>
<accession>A0A2G9GUG6</accession>
<dbReference type="GO" id="GO:0016874">
    <property type="term" value="F:ligase activity"/>
    <property type="evidence" value="ECO:0007669"/>
    <property type="project" value="UniProtKB-KW"/>
</dbReference>
<dbReference type="Gene3D" id="3.30.40.10">
    <property type="entry name" value="Zinc/RING finger domain, C3HC4 (zinc finger)"/>
    <property type="match status" value="1"/>
</dbReference>
<comment type="subcellular location">
    <subcellularLocation>
        <location evidence="2">Endomembrane system</location>
    </subcellularLocation>
    <subcellularLocation>
        <location evidence="11">Endoplasmic reticulum membrane</location>
        <topology evidence="11">Single-pass type IV membrane protein</topology>
    </subcellularLocation>
</comment>
<comment type="domain">
    <text evidence="11">The RING-type zinc finger domain is responsible for E3 ligase activity.</text>
</comment>
<dbReference type="PROSITE" id="PS50089">
    <property type="entry name" value="ZF_RING_2"/>
    <property type="match status" value="1"/>
</dbReference>
<dbReference type="InterPro" id="IPR027370">
    <property type="entry name" value="Znf-RING_euk"/>
</dbReference>
<evidence type="ECO:0000256" key="11">
    <source>
        <dbReference type="RuleBase" id="RU369090"/>
    </source>
</evidence>
<dbReference type="PANTHER" id="PTHR12313">
    <property type="entry name" value="E3 UBIQUITIN-PROTEIN LIGASE RNF5-RELATED"/>
    <property type="match status" value="1"/>
</dbReference>
<keyword evidence="14" id="KW-1185">Reference proteome</keyword>
<evidence type="ECO:0000256" key="9">
    <source>
        <dbReference type="ARBA" id="ARBA00023136"/>
    </source>
</evidence>
<reference evidence="14" key="1">
    <citation type="journal article" date="2018" name="Gigascience">
        <title>Genome assembly of the Pink Ipe (Handroanthus impetiginosus, Bignoniaceae), a highly valued, ecologically keystone Neotropical timber forest tree.</title>
        <authorList>
            <person name="Silva-Junior O.B."/>
            <person name="Grattapaglia D."/>
            <person name="Novaes E."/>
            <person name="Collevatti R.G."/>
        </authorList>
    </citation>
    <scope>NUCLEOTIDE SEQUENCE [LARGE SCALE GENOMIC DNA]</scope>
    <source>
        <strain evidence="14">cv. UFG-1</strain>
    </source>
</reference>
<keyword evidence="13" id="KW-0436">Ligase</keyword>
<keyword evidence="7 11" id="KW-0833">Ubl conjugation pathway</keyword>
<dbReference type="PROSITE" id="PS00518">
    <property type="entry name" value="ZF_RING_1"/>
    <property type="match status" value="1"/>
</dbReference>
<feature type="domain" description="RING-type" evidence="12">
    <location>
        <begin position="45"/>
        <end position="89"/>
    </location>
</feature>
<protein>
    <recommendedName>
        <fullName evidence="11">E3 ubiquitin-protein ligase RMA</fullName>
        <ecNumber evidence="11">2.3.2.27</ecNumber>
    </recommendedName>
    <alternativeName>
        <fullName evidence="11">Protein RING membrane-anchor</fullName>
    </alternativeName>
    <alternativeName>
        <fullName evidence="11">RING-type E3 ubiquitin transferase RMA</fullName>
    </alternativeName>
</protein>
<dbReference type="GO" id="GO:0061630">
    <property type="term" value="F:ubiquitin protein ligase activity"/>
    <property type="evidence" value="ECO:0007669"/>
    <property type="project" value="UniProtKB-UniRule"/>
</dbReference>
<proteinExistence type="predicted"/>
<evidence type="ECO:0000256" key="5">
    <source>
        <dbReference type="ARBA" id="ARBA00022723"/>
    </source>
</evidence>
<dbReference type="GO" id="GO:0008270">
    <property type="term" value="F:zinc ion binding"/>
    <property type="evidence" value="ECO:0007669"/>
    <property type="project" value="UniProtKB-KW"/>
</dbReference>
<evidence type="ECO:0000313" key="14">
    <source>
        <dbReference type="Proteomes" id="UP000231279"/>
    </source>
</evidence>
<evidence type="ECO:0000256" key="2">
    <source>
        <dbReference type="ARBA" id="ARBA00004308"/>
    </source>
</evidence>
<keyword evidence="6 10" id="KW-0863">Zinc-finger</keyword>
<keyword evidence="4 11" id="KW-0808">Transferase</keyword>
<organism evidence="13 14">
    <name type="scientific">Handroanthus impetiginosus</name>
    <dbReference type="NCBI Taxonomy" id="429701"/>
    <lineage>
        <taxon>Eukaryota</taxon>
        <taxon>Viridiplantae</taxon>
        <taxon>Streptophyta</taxon>
        <taxon>Embryophyta</taxon>
        <taxon>Tracheophyta</taxon>
        <taxon>Spermatophyta</taxon>
        <taxon>Magnoliopsida</taxon>
        <taxon>eudicotyledons</taxon>
        <taxon>Gunneridae</taxon>
        <taxon>Pentapetalae</taxon>
        <taxon>asterids</taxon>
        <taxon>lamiids</taxon>
        <taxon>Lamiales</taxon>
        <taxon>Bignoniaceae</taxon>
        <taxon>Crescentiina</taxon>
        <taxon>Tabebuia alliance</taxon>
        <taxon>Handroanthus</taxon>
    </lineage>
</organism>
<dbReference type="EMBL" id="NKXS01003668">
    <property type="protein sequence ID" value="PIN08923.1"/>
    <property type="molecule type" value="Genomic_DNA"/>
</dbReference>
<name>A0A2G9GUG6_9LAMI</name>
<dbReference type="AlphaFoldDB" id="A0A2G9GUG6"/>
<keyword evidence="9" id="KW-0472">Membrane</keyword>
<dbReference type="GO" id="GO:0006511">
    <property type="term" value="P:ubiquitin-dependent protein catabolic process"/>
    <property type="evidence" value="ECO:0007669"/>
    <property type="project" value="UniProtKB-UniRule"/>
</dbReference>
<evidence type="ECO:0000256" key="4">
    <source>
        <dbReference type="ARBA" id="ARBA00022679"/>
    </source>
</evidence>
<dbReference type="SUPFAM" id="SSF57850">
    <property type="entry name" value="RING/U-box"/>
    <property type="match status" value="1"/>
</dbReference>
<dbReference type="InterPro" id="IPR013083">
    <property type="entry name" value="Znf_RING/FYVE/PHD"/>
</dbReference>
<dbReference type="GO" id="GO:0005789">
    <property type="term" value="C:endoplasmic reticulum membrane"/>
    <property type="evidence" value="ECO:0007669"/>
    <property type="project" value="UniProtKB-SubCell"/>
</dbReference>
<dbReference type="OrthoDB" id="6270329at2759"/>
<dbReference type="InterPro" id="IPR001841">
    <property type="entry name" value="Znf_RING"/>
</dbReference>
<dbReference type="EC" id="2.3.2.27" evidence="11"/>
<comment type="function">
    <text evidence="11">E3 ubiquitin-protein ligase.</text>
</comment>